<feature type="transmembrane region" description="Helical" evidence="1">
    <location>
        <begin position="205"/>
        <end position="225"/>
    </location>
</feature>
<dbReference type="PANTHER" id="PTHR40465:SF1">
    <property type="entry name" value="DUF6534 DOMAIN-CONTAINING PROTEIN"/>
    <property type="match status" value="1"/>
</dbReference>
<sequence length="307" mass="33995">MNSVFAFDADATIGAYQIGVLVSYVLFGVTTTQAYIYFGRFPDDNPKFKVLVAFVWICEVGHAVCLGHTLYTFTIKDFADPLLLFGPVPKSFETSVLLSGVVGTCAQGFFGFRIYALSKKLCIPILIWIMGFLCLLGCFVIFVGGLKTTSLVEYIAQWGWLATSVWSISTANDVTITAMVVFLLYRQRNKVQKRTAALVDKIILWTLETGFLTSVTGLIALVFFVTMKKNLIWTAFYALTARLFSNSLLASLNSRTTLRSLHEVSMQPSVTPLIGSRYNSSNKPMLKVTPISSNAGELFRGDKLENV</sequence>
<reference evidence="3" key="1">
    <citation type="submission" date="2020-05" db="EMBL/GenBank/DDBJ databases">
        <title>Mycena genomes resolve the evolution of fungal bioluminescence.</title>
        <authorList>
            <person name="Tsai I.J."/>
        </authorList>
    </citation>
    <scope>NUCLEOTIDE SEQUENCE</scope>
    <source>
        <strain evidence="3">160909Yilan</strain>
    </source>
</reference>
<organism evidence="3 4">
    <name type="scientific">Mycena sanguinolenta</name>
    <dbReference type="NCBI Taxonomy" id="230812"/>
    <lineage>
        <taxon>Eukaryota</taxon>
        <taxon>Fungi</taxon>
        <taxon>Dikarya</taxon>
        <taxon>Basidiomycota</taxon>
        <taxon>Agaricomycotina</taxon>
        <taxon>Agaricomycetes</taxon>
        <taxon>Agaricomycetidae</taxon>
        <taxon>Agaricales</taxon>
        <taxon>Marasmiineae</taxon>
        <taxon>Mycenaceae</taxon>
        <taxon>Mycena</taxon>
    </lineage>
</organism>
<gene>
    <name evidence="3" type="ORF">MSAN_02203600</name>
</gene>
<keyword evidence="4" id="KW-1185">Reference proteome</keyword>
<dbReference type="PANTHER" id="PTHR40465">
    <property type="entry name" value="CHROMOSOME 1, WHOLE GENOME SHOTGUN SEQUENCE"/>
    <property type="match status" value="1"/>
</dbReference>
<evidence type="ECO:0000259" key="2">
    <source>
        <dbReference type="Pfam" id="PF20152"/>
    </source>
</evidence>
<dbReference type="OrthoDB" id="2535105at2759"/>
<evidence type="ECO:0000256" key="1">
    <source>
        <dbReference type="SAM" id="Phobius"/>
    </source>
</evidence>
<feature type="transmembrane region" description="Helical" evidence="1">
    <location>
        <begin position="50"/>
        <end position="75"/>
    </location>
</feature>
<dbReference type="AlphaFoldDB" id="A0A8H6XE51"/>
<name>A0A8H6XE51_9AGAR</name>
<feature type="transmembrane region" description="Helical" evidence="1">
    <location>
        <begin position="231"/>
        <end position="252"/>
    </location>
</feature>
<protein>
    <recommendedName>
        <fullName evidence="2">DUF6534 domain-containing protein</fullName>
    </recommendedName>
</protein>
<proteinExistence type="predicted"/>
<evidence type="ECO:0000313" key="4">
    <source>
        <dbReference type="Proteomes" id="UP000623467"/>
    </source>
</evidence>
<keyword evidence="1" id="KW-1133">Transmembrane helix</keyword>
<keyword evidence="1" id="KW-0472">Membrane</keyword>
<feature type="transmembrane region" description="Helical" evidence="1">
    <location>
        <begin position="15"/>
        <end position="38"/>
    </location>
</feature>
<feature type="transmembrane region" description="Helical" evidence="1">
    <location>
        <begin position="158"/>
        <end position="185"/>
    </location>
</feature>
<keyword evidence="1" id="KW-0812">Transmembrane</keyword>
<feature type="transmembrane region" description="Helical" evidence="1">
    <location>
        <begin position="123"/>
        <end position="146"/>
    </location>
</feature>
<dbReference type="Proteomes" id="UP000623467">
    <property type="component" value="Unassembled WGS sequence"/>
</dbReference>
<dbReference type="InterPro" id="IPR045339">
    <property type="entry name" value="DUF6534"/>
</dbReference>
<accession>A0A8H6XE51</accession>
<feature type="domain" description="DUF6534" evidence="2">
    <location>
        <begin position="169"/>
        <end position="256"/>
    </location>
</feature>
<feature type="transmembrane region" description="Helical" evidence="1">
    <location>
        <begin position="95"/>
        <end position="116"/>
    </location>
</feature>
<dbReference type="EMBL" id="JACAZH010000032">
    <property type="protein sequence ID" value="KAF7338809.1"/>
    <property type="molecule type" value="Genomic_DNA"/>
</dbReference>
<comment type="caution">
    <text evidence="3">The sequence shown here is derived from an EMBL/GenBank/DDBJ whole genome shotgun (WGS) entry which is preliminary data.</text>
</comment>
<dbReference type="Pfam" id="PF20152">
    <property type="entry name" value="DUF6534"/>
    <property type="match status" value="1"/>
</dbReference>
<evidence type="ECO:0000313" key="3">
    <source>
        <dbReference type="EMBL" id="KAF7338809.1"/>
    </source>
</evidence>